<evidence type="ECO:0000256" key="3">
    <source>
        <dbReference type="ARBA" id="ARBA00022833"/>
    </source>
</evidence>
<dbReference type="Gene3D" id="1.25.40.10">
    <property type="entry name" value="Tetratricopeptide repeat domain"/>
    <property type="match status" value="1"/>
</dbReference>
<dbReference type="Pfam" id="PF01753">
    <property type="entry name" value="zf-MYND"/>
    <property type="match status" value="1"/>
</dbReference>
<feature type="domain" description="MYND-type" evidence="5">
    <location>
        <begin position="283"/>
        <end position="325"/>
    </location>
</feature>
<keyword evidence="3" id="KW-0862">Zinc</keyword>
<dbReference type="Pfam" id="PF23310">
    <property type="entry name" value="TPR_27"/>
    <property type="match status" value="1"/>
</dbReference>
<dbReference type="AlphaFoldDB" id="A0AAD8H1G7"/>
<evidence type="ECO:0000313" key="7">
    <source>
        <dbReference type="Proteomes" id="UP001237642"/>
    </source>
</evidence>
<evidence type="ECO:0000256" key="1">
    <source>
        <dbReference type="ARBA" id="ARBA00022723"/>
    </source>
</evidence>
<reference evidence="6" key="2">
    <citation type="submission" date="2023-05" db="EMBL/GenBank/DDBJ databases">
        <authorList>
            <person name="Schelkunov M.I."/>
        </authorList>
    </citation>
    <scope>NUCLEOTIDE SEQUENCE</scope>
    <source>
        <strain evidence="6">Hsosn_3</strain>
        <tissue evidence="6">Leaf</tissue>
    </source>
</reference>
<accession>A0AAD8H1G7</accession>
<dbReference type="InterPro" id="IPR044508">
    <property type="entry name" value="At5g50450/At1g67340-like"/>
</dbReference>
<dbReference type="EMBL" id="JAUIZM010000011">
    <property type="protein sequence ID" value="KAK1357942.1"/>
    <property type="molecule type" value="Genomic_DNA"/>
</dbReference>
<keyword evidence="2 4" id="KW-0863">Zinc-finger</keyword>
<name>A0AAD8H1G7_9APIA</name>
<gene>
    <name evidence="6" type="ORF">POM88_051198</name>
</gene>
<dbReference type="InterPro" id="IPR011990">
    <property type="entry name" value="TPR-like_helical_dom_sf"/>
</dbReference>
<reference evidence="6" key="1">
    <citation type="submission" date="2023-02" db="EMBL/GenBank/DDBJ databases">
        <title>Genome of toxic invasive species Heracleum sosnowskyi carries increased number of genes despite the absence of recent whole-genome duplications.</title>
        <authorList>
            <person name="Schelkunov M."/>
            <person name="Shtratnikova V."/>
            <person name="Makarenko M."/>
            <person name="Klepikova A."/>
            <person name="Omelchenko D."/>
            <person name="Novikova G."/>
            <person name="Obukhova E."/>
            <person name="Bogdanov V."/>
            <person name="Penin A."/>
            <person name="Logacheva M."/>
        </authorList>
    </citation>
    <scope>NUCLEOTIDE SEQUENCE</scope>
    <source>
        <strain evidence="6">Hsosn_3</strain>
        <tissue evidence="6">Leaf</tissue>
    </source>
</reference>
<sequence length="344" mass="37831">MVRNEEEMACRKKARISSSELDFFESLPDDILSVILSKLSSSASSPSDFINALLTCTRMNKLGLQPAVLKHAGMNTVAVRAKNWSDSAERFLRLCVDAGSNEASYLLGMIRFYCLRDTKNGKDLIHKAAIEKHAPALYSLAIILFNGSGGSKETKNIRTACTLSALAAELGSIDALRELGYCFQDGYGLRKSLPSGQTLLIQAAALEVACTIRASPGPLGCESQLTTIMSLKTFPSANPGLGRAYWSETGFEMSPREKHPANRFLVEWFENGSGRVGLSMCSDMNCGRPETREKEFRKCAGCGDVKYCSRGCQAHDWKVRHKMECSHMPRLFLHHAVDGDLDLD</sequence>
<dbReference type="PROSITE" id="PS50865">
    <property type="entry name" value="ZF_MYND_2"/>
    <property type="match status" value="1"/>
</dbReference>
<dbReference type="InterPro" id="IPR002893">
    <property type="entry name" value="Znf_MYND"/>
</dbReference>
<dbReference type="InterPro" id="IPR036047">
    <property type="entry name" value="F-box-like_dom_sf"/>
</dbReference>
<evidence type="ECO:0000313" key="6">
    <source>
        <dbReference type="EMBL" id="KAK1357942.1"/>
    </source>
</evidence>
<evidence type="ECO:0000256" key="2">
    <source>
        <dbReference type="ARBA" id="ARBA00022771"/>
    </source>
</evidence>
<proteinExistence type="predicted"/>
<comment type="caution">
    <text evidence="6">The sequence shown here is derived from an EMBL/GenBank/DDBJ whole genome shotgun (WGS) entry which is preliminary data.</text>
</comment>
<evidence type="ECO:0000256" key="4">
    <source>
        <dbReference type="PROSITE-ProRule" id="PRU00134"/>
    </source>
</evidence>
<organism evidence="6 7">
    <name type="scientific">Heracleum sosnowskyi</name>
    <dbReference type="NCBI Taxonomy" id="360622"/>
    <lineage>
        <taxon>Eukaryota</taxon>
        <taxon>Viridiplantae</taxon>
        <taxon>Streptophyta</taxon>
        <taxon>Embryophyta</taxon>
        <taxon>Tracheophyta</taxon>
        <taxon>Spermatophyta</taxon>
        <taxon>Magnoliopsida</taxon>
        <taxon>eudicotyledons</taxon>
        <taxon>Gunneridae</taxon>
        <taxon>Pentapetalae</taxon>
        <taxon>asterids</taxon>
        <taxon>campanulids</taxon>
        <taxon>Apiales</taxon>
        <taxon>Apiaceae</taxon>
        <taxon>Apioideae</taxon>
        <taxon>apioid superclade</taxon>
        <taxon>Tordylieae</taxon>
        <taxon>Tordyliinae</taxon>
        <taxon>Heracleum</taxon>
    </lineage>
</organism>
<dbReference type="SUPFAM" id="SSF144232">
    <property type="entry name" value="HIT/MYND zinc finger-like"/>
    <property type="match status" value="1"/>
</dbReference>
<dbReference type="InterPro" id="IPR057136">
    <property type="entry name" value="At2g35280_TPR_dom"/>
</dbReference>
<dbReference type="Gene3D" id="6.10.140.2220">
    <property type="match status" value="1"/>
</dbReference>
<keyword evidence="7" id="KW-1185">Reference proteome</keyword>
<protein>
    <submittedName>
        <fullName evidence="6">HCP-like superfamily protein with MYND-type zinc finger</fullName>
    </submittedName>
</protein>
<dbReference type="PANTHER" id="PTHR46758:SF2">
    <property type="entry name" value="OJ1485_B09.11 PROTEIN"/>
    <property type="match status" value="1"/>
</dbReference>
<evidence type="ECO:0000259" key="5">
    <source>
        <dbReference type="PROSITE" id="PS50865"/>
    </source>
</evidence>
<dbReference type="PANTHER" id="PTHR46758">
    <property type="entry name" value="MYND DOMAIN-CONTAINING"/>
    <property type="match status" value="1"/>
</dbReference>
<dbReference type="Proteomes" id="UP001237642">
    <property type="component" value="Unassembled WGS sequence"/>
</dbReference>
<dbReference type="GO" id="GO:0008270">
    <property type="term" value="F:zinc ion binding"/>
    <property type="evidence" value="ECO:0007669"/>
    <property type="project" value="UniProtKB-KW"/>
</dbReference>
<keyword evidence="1" id="KW-0479">Metal-binding</keyword>
<dbReference type="SUPFAM" id="SSF81901">
    <property type="entry name" value="HCP-like"/>
    <property type="match status" value="1"/>
</dbReference>
<dbReference type="SUPFAM" id="SSF81383">
    <property type="entry name" value="F-box domain"/>
    <property type="match status" value="1"/>
</dbReference>